<dbReference type="RefSeq" id="WP_096054783.1">
    <property type="nucleotide sequence ID" value="NZ_CP023344.1"/>
</dbReference>
<dbReference type="OrthoDB" id="9809859at2"/>
<sequence length="205" mass="22830">MHNFLRREILFLRRPLNLTSRVLLLLAAGALAAAIFLPLWKIHLVAPQYREGLALDIFSHKLVGGNGGQDLHEINTLNHYIGMKTLSQADFAEMTWMPFALGGFCLLALRAAVIGRMASIVDLGVLFLYFTAFSLGNFYYRLHTYGHTLDPRAPMTIEPFTPVMLGSQKIANFVQTSLPQSGGYMLAVFIALLFAAAWCSRKELP</sequence>
<proteinExistence type="predicted"/>
<keyword evidence="1" id="KW-0472">Membrane</keyword>
<evidence type="ECO:0008006" key="4">
    <source>
        <dbReference type="Google" id="ProtNLM"/>
    </source>
</evidence>
<evidence type="ECO:0000313" key="3">
    <source>
        <dbReference type="Proteomes" id="UP000217265"/>
    </source>
</evidence>
<accession>A0A290QFM5</accession>
<feature type="transmembrane region" description="Helical" evidence="1">
    <location>
        <begin position="120"/>
        <end position="140"/>
    </location>
</feature>
<gene>
    <name evidence="2" type="ORF">CMV30_03805</name>
</gene>
<dbReference type="KEGG" id="vbh:CMV30_03805"/>
<feature type="transmembrane region" description="Helical" evidence="1">
    <location>
        <begin position="182"/>
        <end position="199"/>
    </location>
</feature>
<evidence type="ECO:0000256" key="1">
    <source>
        <dbReference type="SAM" id="Phobius"/>
    </source>
</evidence>
<feature type="transmembrane region" description="Helical" evidence="1">
    <location>
        <begin position="96"/>
        <end position="113"/>
    </location>
</feature>
<keyword evidence="1" id="KW-1133">Transmembrane helix</keyword>
<feature type="transmembrane region" description="Helical" evidence="1">
    <location>
        <begin position="21"/>
        <end position="40"/>
    </location>
</feature>
<dbReference type="EMBL" id="CP023344">
    <property type="protein sequence ID" value="ATC63151.1"/>
    <property type="molecule type" value="Genomic_DNA"/>
</dbReference>
<organism evidence="2 3">
    <name type="scientific">Nibricoccus aquaticus</name>
    <dbReference type="NCBI Taxonomy" id="2576891"/>
    <lineage>
        <taxon>Bacteria</taxon>
        <taxon>Pseudomonadati</taxon>
        <taxon>Verrucomicrobiota</taxon>
        <taxon>Opitutia</taxon>
        <taxon>Opitutales</taxon>
        <taxon>Opitutaceae</taxon>
        <taxon>Nibricoccus</taxon>
    </lineage>
</organism>
<dbReference type="Proteomes" id="UP000217265">
    <property type="component" value="Chromosome"/>
</dbReference>
<protein>
    <recommendedName>
        <fullName evidence="4">Copper chaperone NosL</fullName>
    </recommendedName>
</protein>
<evidence type="ECO:0000313" key="2">
    <source>
        <dbReference type="EMBL" id="ATC63151.1"/>
    </source>
</evidence>
<name>A0A290QFM5_9BACT</name>
<keyword evidence="3" id="KW-1185">Reference proteome</keyword>
<keyword evidence="1" id="KW-0812">Transmembrane</keyword>
<dbReference type="AlphaFoldDB" id="A0A290QFM5"/>
<reference evidence="2 3" key="1">
    <citation type="submission" date="2017-09" db="EMBL/GenBank/DDBJ databases">
        <title>Complete genome sequence of Verrucomicrobial strain HZ-65, isolated from freshwater.</title>
        <authorList>
            <person name="Choi A."/>
        </authorList>
    </citation>
    <scope>NUCLEOTIDE SEQUENCE [LARGE SCALE GENOMIC DNA]</scope>
    <source>
        <strain evidence="2 3">HZ-65</strain>
    </source>
</reference>